<evidence type="ECO:0000256" key="8">
    <source>
        <dbReference type="ARBA" id="ARBA00024647"/>
    </source>
</evidence>
<evidence type="ECO:0000256" key="4">
    <source>
        <dbReference type="ARBA" id="ARBA00022763"/>
    </source>
</evidence>
<dbReference type="Pfam" id="PF01624">
    <property type="entry name" value="MutS_I"/>
    <property type="match status" value="1"/>
</dbReference>
<protein>
    <recommendedName>
        <fullName evidence="2 9">DNA mismatch repair protein MutS</fullName>
    </recommendedName>
</protein>
<reference evidence="13 14" key="1">
    <citation type="journal article" date="2022" name="Res Sq">
        <title>Evolution of multicellular longitudinally dividing oral cavity symbionts (Neisseriaceae).</title>
        <authorList>
            <person name="Nyongesa S."/>
            <person name="Weber P."/>
            <person name="Bernet E."/>
            <person name="Pullido F."/>
            <person name="Nieckarz M."/>
            <person name="Delaby M."/>
            <person name="Nieves C."/>
            <person name="Viehboeck T."/>
            <person name="Krause N."/>
            <person name="Rivera-Millot A."/>
            <person name="Nakamura A."/>
            <person name="Vischer N."/>
            <person name="VanNieuwenhze M."/>
            <person name="Brun Y."/>
            <person name="Cava F."/>
            <person name="Bulgheresi S."/>
            <person name="Veyrier F."/>
        </authorList>
    </citation>
    <scope>NUCLEOTIDE SEQUENCE [LARGE SCALE GENOMIC DNA]</scope>
    <source>
        <strain evidence="13 14">17694</strain>
    </source>
</reference>
<dbReference type="SMART" id="SM00533">
    <property type="entry name" value="MUTSd"/>
    <property type="match status" value="1"/>
</dbReference>
<dbReference type="GO" id="GO:0006298">
    <property type="term" value="P:mismatch repair"/>
    <property type="evidence" value="ECO:0007669"/>
    <property type="project" value="UniProtKB-UniRule"/>
</dbReference>
<evidence type="ECO:0000256" key="6">
    <source>
        <dbReference type="ARBA" id="ARBA00023125"/>
    </source>
</evidence>
<dbReference type="InterPro" id="IPR007695">
    <property type="entry name" value="DNA_mismatch_repair_MutS-lik_N"/>
</dbReference>
<feature type="binding site" evidence="9">
    <location>
        <begin position="611"/>
        <end position="618"/>
    </location>
    <ligand>
        <name>ATP</name>
        <dbReference type="ChEBI" id="CHEBI:30616"/>
    </ligand>
</feature>
<keyword evidence="5 9" id="KW-0067">ATP-binding</keyword>
<accession>A0ABD8B7G4</accession>
<evidence type="ECO:0000256" key="7">
    <source>
        <dbReference type="ARBA" id="ARBA00023204"/>
    </source>
</evidence>
<keyword evidence="6 9" id="KW-0238">DNA-binding</keyword>
<dbReference type="FunFam" id="3.40.1170.10:FF:000001">
    <property type="entry name" value="DNA mismatch repair protein MutS"/>
    <property type="match status" value="1"/>
</dbReference>
<dbReference type="NCBIfam" id="NF003810">
    <property type="entry name" value="PRK05399.1"/>
    <property type="match status" value="1"/>
</dbReference>
<dbReference type="KEGG" id="ckh:LVJ77_04370"/>
<dbReference type="Gene3D" id="3.40.50.300">
    <property type="entry name" value="P-loop containing nucleotide triphosphate hydrolases"/>
    <property type="match status" value="1"/>
</dbReference>
<dbReference type="NCBIfam" id="TIGR01070">
    <property type="entry name" value="mutS1"/>
    <property type="match status" value="1"/>
</dbReference>
<evidence type="ECO:0000256" key="9">
    <source>
        <dbReference type="HAMAP-Rule" id="MF_00096"/>
    </source>
</evidence>
<comment type="similarity">
    <text evidence="1 9 10">Belongs to the DNA mismatch repair MutS family.</text>
</comment>
<keyword evidence="14" id="KW-1185">Reference proteome</keyword>
<dbReference type="InterPro" id="IPR036678">
    <property type="entry name" value="MutS_con_dom_sf"/>
</dbReference>
<dbReference type="Gene3D" id="3.30.420.110">
    <property type="entry name" value="MutS, connector domain"/>
    <property type="match status" value="1"/>
</dbReference>
<evidence type="ECO:0000313" key="14">
    <source>
        <dbReference type="Proteomes" id="UP000831534"/>
    </source>
</evidence>
<dbReference type="Gene3D" id="3.40.1170.10">
    <property type="entry name" value="DNA repair protein MutS, domain I"/>
    <property type="match status" value="1"/>
</dbReference>
<evidence type="ECO:0000256" key="1">
    <source>
        <dbReference type="ARBA" id="ARBA00006271"/>
    </source>
</evidence>
<dbReference type="InterPro" id="IPR007860">
    <property type="entry name" value="DNA_mmatch_repair_MutS_con_dom"/>
</dbReference>
<evidence type="ECO:0000256" key="3">
    <source>
        <dbReference type="ARBA" id="ARBA00022741"/>
    </source>
</evidence>
<dbReference type="InterPro" id="IPR007861">
    <property type="entry name" value="DNA_mismatch_repair_MutS_clamp"/>
</dbReference>
<feature type="domain" description="DNA mismatch repair proteins mutS family" evidence="12">
    <location>
        <begin position="685"/>
        <end position="701"/>
    </location>
</feature>
<dbReference type="AlphaFoldDB" id="A0ABD8B7G4"/>
<dbReference type="InterPro" id="IPR036187">
    <property type="entry name" value="DNA_mismatch_repair_MutS_sf"/>
</dbReference>
<dbReference type="Pfam" id="PF05190">
    <property type="entry name" value="MutS_IV"/>
    <property type="match status" value="1"/>
</dbReference>
<evidence type="ECO:0000256" key="11">
    <source>
        <dbReference type="SAM" id="MobiDB-lite"/>
    </source>
</evidence>
<dbReference type="PROSITE" id="PS00486">
    <property type="entry name" value="DNA_MISMATCH_REPAIR_2"/>
    <property type="match status" value="1"/>
</dbReference>
<dbReference type="InterPro" id="IPR000432">
    <property type="entry name" value="DNA_mismatch_repair_MutS_C"/>
</dbReference>
<dbReference type="GO" id="GO:0003684">
    <property type="term" value="F:damaged DNA binding"/>
    <property type="evidence" value="ECO:0007669"/>
    <property type="project" value="UniProtKB-UniRule"/>
</dbReference>
<keyword evidence="7 9" id="KW-0234">DNA repair</keyword>
<dbReference type="SUPFAM" id="SSF53150">
    <property type="entry name" value="DNA repair protein MutS, domain II"/>
    <property type="match status" value="1"/>
</dbReference>
<dbReference type="PANTHER" id="PTHR11361">
    <property type="entry name" value="DNA MISMATCH REPAIR PROTEIN MUTS FAMILY MEMBER"/>
    <property type="match status" value="1"/>
</dbReference>
<dbReference type="RefSeq" id="WP_027010224.1">
    <property type="nucleotide sequence ID" value="NZ_CP091521.1"/>
</dbReference>
<dbReference type="SMART" id="SM00534">
    <property type="entry name" value="MUTSac"/>
    <property type="match status" value="1"/>
</dbReference>
<sequence>MSPSPVSPMMQQYLDIKAAHQDKLLFYRMGDFYELFFDDAEEAAKLLDITLTARGKLHGEPVKMAGVPFHALEPYLAKLVKLGKSAAICEQTGTVGAGKGPVERKVTRIVTPGTLTDSALLEDKETNRTAAVCLGKKQSALAWVSLQSGEFKAKIIAPDALADELARLGAAEVLAAERDAAAVAPHLGGGHLTRLNDWQFAPETAFKLLTAHFDCQDLRGFGLDANEHGAAVAAAGALLNYVRLTQSQLPAHLDGIALETSDEYIGMDAATRRNLEITATLDGKKAPTLLSVLDRCATHMGSRLLAQWLHHPLRCREKLRARQEAVSVLLHQPEAAAAVRQSLKHTADIERITARIALGSARPRDLSALRESLFALSQIAAPAGSSLLAVLCGCFPRTLPVAEHLHGALLPEPAALLRDGGVMNDGHDAELDRLRDLQNNGDAFLAELAQRERERTGLSTLKVEYNRVHGFYIELSKAQSAAAPADYRRRQTLKNTERYITPELKQFEEQFLSAQDGALAREKQLYAELLAYLHRRLPELQQTARAAAALDVLCAFALQAREHGYTAPEFADYPVLAMQNARHPVVERQVARFTPNDVQLGGKHRLMLLTGPNMGGKSTYMRQAAHIVIMAHTGSFVPAQTAQIGNIDRIFTRIGASDDLAGNRSTFMVEMSETAYILNHATAQSLVLMDEVGRGTSTFDGLAIARAAAEHLLQKNQSLCLFSTHYFELTALPQHFPNAVNMHLSALEQAADIVFLHRVEAGPAAKSYGIAVAKRAGLPARALSGAQKYLKQLEAQAQPSPQHELFAPIPEQDDTAPAAPAPHPVVDELAALNPDELSPRQALDALYRLRRLLG</sequence>
<proteinExistence type="inferred from homology"/>
<dbReference type="Pfam" id="PF00488">
    <property type="entry name" value="MutS_V"/>
    <property type="match status" value="1"/>
</dbReference>
<dbReference type="Pfam" id="PF05192">
    <property type="entry name" value="MutS_III"/>
    <property type="match status" value="1"/>
</dbReference>
<dbReference type="Gene3D" id="6.10.140.430">
    <property type="match status" value="1"/>
</dbReference>
<feature type="region of interest" description="Disordered" evidence="11">
    <location>
        <begin position="805"/>
        <end position="824"/>
    </location>
</feature>
<dbReference type="InterPro" id="IPR007696">
    <property type="entry name" value="DNA_mismatch_repair_MutS_core"/>
</dbReference>
<dbReference type="EMBL" id="CP091521">
    <property type="protein sequence ID" value="XHH49936.1"/>
    <property type="molecule type" value="Genomic_DNA"/>
</dbReference>
<dbReference type="SUPFAM" id="SSF55271">
    <property type="entry name" value="DNA repair protein MutS, domain I"/>
    <property type="match status" value="1"/>
</dbReference>
<dbReference type="InterPro" id="IPR016151">
    <property type="entry name" value="DNA_mismatch_repair_MutS_N"/>
</dbReference>
<dbReference type="Proteomes" id="UP000831534">
    <property type="component" value="Chromosome"/>
</dbReference>
<dbReference type="FunFam" id="3.40.50.300:FF:000870">
    <property type="entry name" value="MutS protein homolog 4"/>
    <property type="match status" value="1"/>
</dbReference>
<evidence type="ECO:0000259" key="12">
    <source>
        <dbReference type="PROSITE" id="PS00486"/>
    </source>
</evidence>
<dbReference type="HAMAP" id="MF_00096">
    <property type="entry name" value="MutS"/>
    <property type="match status" value="1"/>
</dbReference>
<dbReference type="SUPFAM" id="SSF52540">
    <property type="entry name" value="P-loop containing nucleoside triphosphate hydrolases"/>
    <property type="match status" value="1"/>
</dbReference>
<comment type="function">
    <text evidence="8 9">This protein is involved in the repair of mismatches in DNA. It is possible that it carries out the mismatch recognition step. This protein has a weak ATPase activity.</text>
</comment>
<evidence type="ECO:0000256" key="10">
    <source>
        <dbReference type="RuleBase" id="RU003756"/>
    </source>
</evidence>
<organism evidence="13 14">
    <name type="scientific">Conchiformibius kuhniae</name>
    <dbReference type="NCBI Taxonomy" id="211502"/>
    <lineage>
        <taxon>Bacteria</taxon>
        <taxon>Pseudomonadati</taxon>
        <taxon>Pseudomonadota</taxon>
        <taxon>Betaproteobacteria</taxon>
        <taxon>Neisseriales</taxon>
        <taxon>Neisseriaceae</taxon>
        <taxon>Conchiformibius</taxon>
    </lineage>
</organism>
<name>A0ABD8B7G4_9NEIS</name>
<keyword evidence="4 9" id="KW-0227">DNA damage</keyword>
<dbReference type="InterPro" id="IPR017261">
    <property type="entry name" value="DNA_mismatch_repair_MutS/MSH"/>
</dbReference>
<dbReference type="InterPro" id="IPR005748">
    <property type="entry name" value="DNA_mismatch_repair_MutS"/>
</dbReference>
<dbReference type="Pfam" id="PF05188">
    <property type="entry name" value="MutS_II"/>
    <property type="match status" value="1"/>
</dbReference>
<dbReference type="SUPFAM" id="SSF48334">
    <property type="entry name" value="DNA repair protein MutS, domain III"/>
    <property type="match status" value="1"/>
</dbReference>
<gene>
    <name evidence="9 13" type="primary">mutS</name>
    <name evidence="13" type="ORF">LVJ77_04370</name>
</gene>
<evidence type="ECO:0000256" key="2">
    <source>
        <dbReference type="ARBA" id="ARBA00021982"/>
    </source>
</evidence>
<keyword evidence="3 9" id="KW-0547">Nucleotide-binding</keyword>
<dbReference type="Gene3D" id="1.10.1420.10">
    <property type="match status" value="2"/>
</dbReference>
<evidence type="ECO:0000313" key="13">
    <source>
        <dbReference type="EMBL" id="XHH49936.1"/>
    </source>
</evidence>
<dbReference type="PANTHER" id="PTHR11361:SF34">
    <property type="entry name" value="DNA MISMATCH REPAIR PROTEIN MSH1, MITOCHONDRIAL"/>
    <property type="match status" value="1"/>
</dbReference>
<dbReference type="InterPro" id="IPR027417">
    <property type="entry name" value="P-loop_NTPase"/>
</dbReference>
<dbReference type="InterPro" id="IPR045076">
    <property type="entry name" value="MutS"/>
</dbReference>
<evidence type="ECO:0000256" key="5">
    <source>
        <dbReference type="ARBA" id="ARBA00022840"/>
    </source>
</evidence>
<dbReference type="FunFam" id="1.10.1420.10:FF:000001">
    <property type="entry name" value="DNA mismatch repair protein MutS"/>
    <property type="match status" value="1"/>
</dbReference>
<dbReference type="GO" id="GO:0005524">
    <property type="term" value="F:ATP binding"/>
    <property type="evidence" value="ECO:0007669"/>
    <property type="project" value="UniProtKB-UniRule"/>
</dbReference>
<dbReference type="PIRSF" id="PIRSF037677">
    <property type="entry name" value="DNA_mis_repair_Msh6"/>
    <property type="match status" value="1"/>
</dbReference>